<evidence type="ECO:0000313" key="2">
    <source>
        <dbReference type="EMBL" id="VNP64613.1"/>
    </source>
</evidence>
<dbReference type="GO" id="GO:0006313">
    <property type="term" value="P:DNA transposition"/>
    <property type="evidence" value="ECO:0007669"/>
    <property type="project" value="InterPro"/>
</dbReference>
<dbReference type="GO" id="GO:0003677">
    <property type="term" value="F:DNA binding"/>
    <property type="evidence" value="ECO:0007669"/>
    <property type="project" value="InterPro"/>
</dbReference>
<reference evidence="3" key="1">
    <citation type="submission" date="2019-04" db="EMBL/GenBank/DDBJ databases">
        <authorList>
            <consortium name="Pathogen Informatics"/>
        </authorList>
    </citation>
    <scope>NUCLEOTIDE SEQUENCE</scope>
    <source>
        <strain evidence="2">GPSC13</strain>
        <strain evidence="3">GPSC22</strain>
    </source>
</reference>
<evidence type="ECO:0000313" key="4">
    <source>
        <dbReference type="EMBL" id="VNP69587.1"/>
    </source>
</evidence>
<accession>A0A4H8KQ48</accession>
<dbReference type="GO" id="GO:0004803">
    <property type="term" value="F:transposase activity"/>
    <property type="evidence" value="ECO:0007669"/>
    <property type="project" value="InterPro"/>
</dbReference>
<feature type="domain" description="Transposase IS110-like N-terminal" evidence="1">
    <location>
        <begin position="4"/>
        <end position="141"/>
    </location>
</feature>
<dbReference type="AlphaFoldDB" id="A0A4H8KQ48"/>
<dbReference type="EMBL" id="CAATGS010000004">
    <property type="protein sequence ID" value="VNP67200.1"/>
    <property type="molecule type" value="Genomic_DNA"/>
</dbReference>
<name>A0A4H8KQ48_STREE</name>
<dbReference type="PANTHER" id="PTHR33055">
    <property type="entry name" value="TRANSPOSASE FOR INSERTION SEQUENCE ELEMENT IS1111A"/>
    <property type="match status" value="1"/>
</dbReference>
<dbReference type="InterPro" id="IPR002525">
    <property type="entry name" value="Transp_IS110-like_N"/>
</dbReference>
<proteinExistence type="predicted"/>
<dbReference type="Pfam" id="PF01548">
    <property type="entry name" value="DEDD_Tnp_IS110"/>
    <property type="match status" value="1"/>
</dbReference>
<protein>
    <submittedName>
        <fullName evidence="3">Degenerate transposase</fullName>
    </submittedName>
</protein>
<evidence type="ECO:0000313" key="3">
    <source>
        <dbReference type="EMBL" id="VNP67200.1"/>
    </source>
</evidence>
<dbReference type="EMBL" id="CAATGR010000010">
    <property type="protein sequence ID" value="VNP69587.1"/>
    <property type="molecule type" value="Genomic_DNA"/>
</dbReference>
<gene>
    <name evidence="4" type="ORF">SAMEA2814122_01480</name>
    <name evidence="2" type="ORF">SAMEA3206929_00563</name>
    <name evidence="3" type="ORF">SAMEA3353535_01159</name>
</gene>
<sequence length="175" mass="20002">MLYVGIDIAKNKHDVTALNVQGKTVLKPLTFSNNKAGFELLDLSLRQLNQDCLIALEDTGHYAFNLLNFLHEQGYKVYTYTPLLIKEFAKSLSLRKTKTDKKDAHGIALKLLSDPNREQFQHDNRQVDLKILARHIHRLKKNSLIGKYNTLVVLISSFLSWIKSLESIQNIPTNS</sequence>
<dbReference type="EMBL" id="CAATGW010000003">
    <property type="protein sequence ID" value="VNP64613.1"/>
    <property type="molecule type" value="Genomic_DNA"/>
</dbReference>
<dbReference type="InterPro" id="IPR047650">
    <property type="entry name" value="Transpos_IS110"/>
</dbReference>
<organism evidence="3">
    <name type="scientific">Streptococcus pneumoniae</name>
    <dbReference type="NCBI Taxonomy" id="1313"/>
    <lineage>
        <taxon>Bacteria</taxon>
        <taxon>Bacillati</taxon>
        <taxon>Bacillota</taxon>
        <taxon>Bacilli</taxon>
        <taxon>Lactobacillales</taxon>
        <taxon>Streptococcaceae</taxon>
        <taxon>Streptococcus</taxon>
    </lineage>
</organism>
<evidence type="ECO:0000259" key="1">
    <source>
        <dbReference type="Pfam" id="PF01548"/>
    </source>
</evidence>